<dbReference type="Proteomes" id="UP001273350">
    <property type="component" value="Unassembled WGS sequence"/>
</dbReference>
<accession>A0ABU4RL79</accession>
<dbReference type="Gene3D" id="2.60.120.430">
    <property type="entry name" value="Galactose-binding lectin"/>
    <property type="match status" value="1"/>
</dbReference>
<evidence type="ECO:0000313" key="2">
    <source>
        <dbReference type="Proteomes" id="UP001273350"/>
    </source>
</evidence>
<comment type="caution">
    <text evidence="1">The sequence shown here is derived from an EMBL/GenBank/DDBJ whole genome shotgun (WGS) entry which is preliminary data.</text>
</comment>
<name>A0ABU4RL79_9FLAO</name>
<proteinExistence type="predicted"/>
<keyword evidence="2" id="KW-1185">Reference proteome</keyword>
<organism evidence="1 2">
    <name type="scientific">Flavobacterium cupriresistens</name>
    <dbReference type="NCBI Taxonomy" id="2893885"/>
    <lineage>
        <taxon>Bacteria</taxon>
        <taxon>Pseudomonadati</taxon>
        <taxon>Bacteroidota</taxon>
        <taxon>Flavobacteriia</taxon>
        <taxon>Flavobacteriales</taxon>
        <taxon>Flavobacteriaceae</taxon>
        <taxon>Flavobacterium</taxon>
    </lineage>
</organism>
<gene>
    <name evidence="1" type="ORF">SGQ83_18070</name>
</gene>
<protein>
    <submittedName>
        <fullName evidence="1">Uncharacterized protein</fullName>
    </submittedName>
</protein>
<sequence length="702" mass="76823">METKDTNEQDDIAIINNSAVDFQFRTPAAIQDFQGDRAKQIALNTLWSSNLNDFTQQGMLNNPWNVTNAPSTTNYYNPIENNPRGRIFPMAWSAFPGRLAFNFPNVPQFKLNEIADTGIMPSHIKNNPCGIPTETIPYFPYGPRGWQDEYCEWAVTRNELNKIIRIDFTCENPEYWNSLWLIDHNKVVELYRSTLGKPEITLADLSLRGAANPITGGPVYNPLNKWNVGTTSTRSSGGAMHLTSTPNTLQTEIGLATAATVQRNNPATGDTRWPPRSYNDLLCFAQYGQKNRNSDPAIGGNVNNVVTGLLSNNIPQVATITDPPGLYIQMPNFGNYETPDHDEASKFWKITRGYRDLTDQYGNRLPGNFILHAVFEITEADRKNYTISDITIGKEPILWGSQVAATFQVQIVASSFDSPVAPRGYNAVGTPDEANTFAQPLQLFHQDYFLAMYEYKVPNPVNNPIPLLSNSTFIPPAISNSANRVPMVLICDSCTARPGNRSTFPRITFTDANITAEVTSVSVNIDYAVPGNSMPGSYTALFVTVNVGANAASGSHGIFVTNVGQNQSKAMLAMLTVTPRRVEANVKWQNMGVTVIPGTPVKIAYHSGLWTSNPDDNNGQLYDASGTPNFRAAQDGYTLPGQNDGSLIGRVGSTLFPVGMGTTVPDNLQGELELCINDDLNGTYGAGFVDNIGSIAVKITIG</sequence>
<reference evidence="1 2" key="1">
    <citation type="submission" date="2023-11" db="EMBL/GenBank/DDBJ databases">
        <title>Unpublished Manusciprt.</title>
        <authorList>
            <person name="Saticioglu I.B."/>
            <person name="Ay H."/>
            <person name="Ajmi N."/>
            <person name="Altun S."/>
            <person name="Duman M."/>
        </authorList>
    </citation>
    <scope>NUCLEOTIDE SEQUENCE [LARGE SCALE GENOMIC DNA]</scope>
    <source>
        <strain evidence="1 2">Fl-318</strain>
    </source>
</reference>
<dbReference type="RefSeq" id="WP_230002860.1">
    <property type="nucleotide sequence ID" value="NZ_CP087134.1"/>
</dbReference>
<dbReference type="EMBL" id="JAWXVI010000009">
    <property type="protein sequence ID" value="MDX6191266.1"/>
    <property type="molecule type" value="Genomic_DNA"/>
</dbReference>
<evidence type="ECO:0000313" key="1">
    <source>
        <dbReference type="EMBL" id="MDX6191266.1"/>
    </source>
</evidence>